<keyword evidence="9" id="KW-0255">Endonuclease</keyword>
<evidence type="ECO:0000256" key="12">
    <source>
        <dbReference type="ARBA" id="ARBA00023180"/>
    </source>
</evidence>
<evidence type="ECO:0000313" key="19">
    <source>
        <dbReference type="EMBL" id="KAI1891982.1"/>
    </source>
</evidence>
<evidence type="ECO:0000256" key="5">
    <source>
        <dbReference type="ARBA" id="ARBA00022473"/>
    </source>
</evidence>
<keyword evidence="20" id="KW-1185">Reference proteome</keyword>
<name>A0A8T3D7E5_9TELE</name>
<keyword evidence="13" id="KW-0458">Lysosome</keyword>
<keyword evidence="12" id="KW-0325">Glycoprotein</keyword>
<dbReference type="GO" id="GO:0004531">
    <property type="term" value="F:deoxyribonuclease II activity"/>
    <property type="evidence" value="ECO:0007669"/>
    <property type="project" value="UniProtKB-EC"/>
</dbReference>
<dbReference type="EC" id="3.1.22.1" evidence="4"/>
<evidence type="ECO:0000256" key="6">
    <source>
        <dbReference type="ARBA" id="ARBA00022703"/>
    </source>
</evidence>
<dbReference type="PANTHER" id="PTHR10858">
    <property type="entry name" value="DEOXYRIBONUCLEASE II"/>
    <property type="match status" value="1"/>
</dbReference>
<comment type="subcellular location">
    <subcellularLocation>
        <location evidence="2">Lysosome</location>
    </subcellularLocation>
</comment>
<evidence type="ECO:0000256" key="10">
    <source>
        <dbReference type="ARBA" id="ARBA00022801"/>
    </source>
</evidence>
<evidence type="ECO:0000256" key="3">
    <source>
        <dbReference type="ARBA" id="ARBA00007527"/>
    </source>
</evidence>
<comment type="similarity">
    <text evidence="3">Belongs to the DNase II family.</text>
</comment>
<dbReference type="GO" id="GO:0005764">
    <property type="term" value="C:lysosome"/>
    <property type="evidence" value="ECO:0007669"/>
    <property type="project" value="UniProtKB-SubCell"/>
</dbReference>
<evidence type="ECO:0000256" key="17">
    <source>
        <dbReference type="ARBA" id="ARBA00043033"/>
    </source>
</evidence>
<sequence>MTENFGFILYNDQPPDPNRMASASFGHSKGVVMMDGNTGVWLSHSTPKFPAGTKKTTFWPSSGNQNGQTFFCGTYEYSEFQNIAVQLMWHIMTSLAGNRFFSLAKYHRFGDDLYSGLLQKDLGTAIYAKSWGRMRNPLPSNCSIQHSVLNVKMVQLYDAFPITVDHSKWCVSVNISRPWTCIADMNRDRSQMSRGGGAVCTDLPAVWSAFSQAVYISEPCPP</sequence>
<dbReference type="InterPro" id="IPR004947">
    <property type="entry name" value="DNase_II"/>
</dbReference>
<keyword evidence="5" id="KW-0217">Developmental protein</keyword>
<evidence type="ECO:0000256" key="7">
    <source>
        <dbReference type="ARBA" id="ARBA00022722"/>
    </source>
</evidence>
<keyword evidence="8" id="KW-0732">Signal</keyword>
<comment type="catalytic activity">
    <reaction evidence="1">
        <text>Endonucleolytic cleavage to nucleoside 3'-phosphates and 3'-phosphooligonucleotide end-products.</text>
        <dbReference type="EC" id="3.1.22.1"/>
    </reaction>
</comment>
<comment type="function">
    <text evidence="18">Hydrolyzes DNA under acidic conditions with a preference for double-stranded DNA. Plays a major role in the clearance of nucleic acids generated through apoptosis, hence preventing autoinflammation. Necessary for proper fetal development and for definitive erythropoiesis in fetal liver and bone marrow, where it degrades nuclear DNA expelled from erythroid precursor cells.</text>
</comment>
<evidence type="ECO:0000256" key="4">
    <source>
        <dbReference type="ARBA" id="ARBA00012036"/>
    </source>
</evidence>
<proteinExistence type="inferred from homology"/>
<dbReference type="OrthoDB" id="10261598at2759"/>
<dbReference type="PANTHER" id="PTHR10858:SF9">
    <property type="entry name" value="DEOXYRIBONUCLEASE-2-ALPHA"/>
    <property type="match status" value="1"/>
</dbReference>
<keyword evidence="6" id="KW-0053">Apoptosis</keyword>
<evidence type="ECO:0000256" key="16">
    <source>
        <dbReference type="ARBA" id="ARBA00041918"/>
    </source>
</evidence>
<dbReference type="AlphaFoldDB" id="A0A8T3D7E5"/>
<dbReference type="Proteomes" id="UP000829720">
    <property type="component" value="Unassembled WGS sequence"/>
</dbReference>
<gene>
    <name evidence="19" type="ORF">AGOR_G00149310</name>
</gene>
<dbReference type="Pfam" id="PF03265">
    <property type="entry name" value="DNase_II"/>
    <property type="match status" value="2"/>
</dbReference>
<reference evidence="19" key="1">
    <citation type="submission" date="2021-01" db="EMBL/GenBank/DDBJ databases">
        <authorList>
            <person name="Zahm M."/>
            <person name="Roques C."/>
            <person name="Cabau C."/>
            <person name="Klopp C."/>
            <person name="Donnadieu C."/>
            <person name="Jouanno E."/>
            <person name="Lampietro C."/>
            <person name="Louis A."/>
            <person name="Herpin A."/>
            <person name="Echchiki A."/>
            <person name="Berthelot C."/>
            <person name="Parey E."/>
            <person name="Roest-Crollius H."/>
            <person name="Braasch I."/>
            <person name="Postlethwait J."/>
            <person name="Bobe J."/>
            <person name="Montfort J."/>
            <person name="Bouchez O."/>
            <person name="Begum T."/>
            <person name="Mejri S."/>
            <person name="Adams A."/>
            <person name="Chen W.-J."/>
            <person name="Guiguen Y."/>
        </authorList>
    </citation>
    <scope>NUCLEOTIDE SEQUENCE</scope>
    <source>
        <tissue evidence="19">Blood</tissue>
    </source>
</reference>
<evidence type="ECO:0000256" key="15">
    <source>
        <dbReference type="ARBA" id="ARBA00041393"/>
    </source>
</evidence>
<evidence type="ECO:0000256" key="14">
    <source>
        <dbReference type="ARBA" id="ARBA00039868"/>
    </source>
</evidence>
<protein>
    <recommendedName>
        <fullName evidence="14">Deoxyribonuclease-2-alpha</fullName>
        <ecNumber evidence="4">3.1.22.1</ecNumber>
    </recommendedName>
    <alternativeName>
        <fullName evidence="15">Acid DNase</fullName>
    </alternativeName>
    <alternativeName>
        <fullName evidence="17">Deoxyribonuclease II alpha</fullName>
    </alternativeName>
    <alternativeName>
        <fullName evidence="16">Lysosomal DNase II</fullName>
    </alternativeName>
</protein>
<evidence type="ECO:0000256" key="11">
    <source>
        <dbReference type="ARBA" id="ARBA00023157"/>
    </source>
</evidence>
<dbReference type="EMBL" id="JAERUA010000013">
    <property type="protein sequence ID" value="KAI1891982.1"/>
    <property type="molecule type" value="Genomic_DNA"/>
</dbReference>
<evidence type="ECO:0000256" key="18">
    <source>
        <dbReference type="ARBA" id="ARBA00045381"/>
    </source>
</evidence>
<keyword evidence="7" id="KW-0540">Nuclease</keyword>
<evidence type="ECO:0000256" key="1">
    <source>
        <dbReference type="ARBA" id="ARBA00000447"/>
    </source>
</evidence>
<dbReference type="GO" id="GO:0006309">
    <property type="term" value="P:apoptotic DNA fragmentation"/>
    <property type="evidence" value="ECO:0007669"/>
    <property type="project" value="TreeGrafter"/>
</dbReference>
<evidence type="ECO:0000256" key="8">
    <source>
        <dbReference type="ARBA" id="ARBA00022729"/>
    </source>
</evidence>
<organism evidence="19 20">
    <name type="scientific">Albula goreensis</name>
    <dbReference type="NCBI Taxonomy" id="1534307"/>
    <lineage>
        <taxon>Eukaryota</taxon>
        <taxon>Metazoa</taxon>
        <taxon>Chordata</taxon>
        <taxon>Craniata</taxon>
        <taxon>Vertebrata</taxon>
        <taxon>Euteleostomi</taxon>
        <taxon>Actinopterygii</taxon>
        <taxon>Neopterygii</taxon>
        <taxon>Teleostei</taxon>
        <taxon>Albuliformes</taxon>
        <taxon>Albulidae</taxon>
        <taxon>Albula</taxon>
    </lineage>
</organism>
<evidence type="ECO:0000313" key="20">
    <source>
        <dbReference type="Proteomes" id="UP000829720"/>
    </source>
</evidence>
<keyword evidence="11" id="KW-1015">Disulfide bond</keyword>
<accession>A0A8T3D7E5</accession>
<keyword evidence="10" id="KW-0378">Hydrolase</keyword>
<evidence type="ECO:0000256" key="13">
    <source>
        <dbReference type="ARBA" id="ARBA00023228"/>
    </source>
</evidence>
<evidence type="ECO:0000256" key="2">
    <source>
        <dbReference type="ARBA" id="ARBA00004371"/>
    </source>
</evidence>
<comment type="caution">
    <text evidence="19">The sequence shown here is derived from an EMBL/GenBank/DDBJ whole genome shotgun (WGS) entry which is preliminary data.</text>
</comment>
<evidence type="ECO:0000256" key="9">
    <source>
        <dbReference type="ARBA" id="ARBA00022759"/>
    </source>
</evidence>